<dbReference type="KEGG" id="ppsc:EHS13_30640"/>
<sequence length="152" mass="17234">MQTLKNYFLDEPESSIQSLVKYMNQALSEIWEVVLKNNEAELTQMFVDYGDRAYGAYIQKFMGEIGEQVNQAGYEMKAGFNLANSIESWGPPEERERCVWYVINDVTGTPLGSAILQIFHSPYSISSSASTAILPVRGNGEGSHYRCNFIRW</sequence>
<keyword evidence="2" id="KW-1185">Reference proteome</keyword>
<gene>
    <name evidence="1" type="ORF">EHS13_30640</name>
</gene>
<dbReference type="EMBL" id="CP034235">
    <property type="protein sequence ID" value="QGQ98926.1"/>
    <property type="molecule type" value="Genomic_DNA"/>
</dbReference>
<dbReference type="RefSeq" id="WP_155704032.1">
    <property type="nucleotide sequence ID" value="NZ_CP034235.1"/>
</dbReference>
<dbReference type="Pfam" id="PF19486">
    <property type="entry name" value="DUF6022"/>
    <property type="match status" value="1"/>
</dbReference>
<reference evidence="2" key="1">
    <citation type="submission" date="2018-11" db="EMBL/GenBank/DDBJ databases">
        <title>Complete genome sequence of Paenibacillus sp. ML311-T8.</title>
        <authorList>
            <person name="Nam Y.-D."/>
            <person name="Kang J."/>
            <person name="Chung W.-H."/>
            <person name="Park Y.S."/>
        </authorList>
    </citation>
    <scope>NUCLEOTIDE SEQUENCE [LARGE SCALE GENOMIC DNA]</scope>
    <source>
        <strain evidence="2">ML311-T8</strain>
    </source>
</reference>
<dbReference type="AlphaFoldDB" id="A0A6B8RUF9"/>
<accession>A0A6B8RUF9</accession>
<evidence type="ECO:0000313" key="1">
    <source>
        <dbReference type="EMBL" id="QGQ98926.1"/>
    </source>
</evidence>
<dbReference type="InterPro" id="IPR046064">
    <property type="entry name" value="DUF6022"/>
</dbReference>
<name>A0A6B8RUF9_9BACL</name>
<dbReference type="Proteomes" id="UP000426246">
    <property type="component" value="Chromosome"/>
</dbReference>
<proteinExistence type="predicted"/>
<dbReference type="OrthoDB" id="2863577at2"/>
<evidence type="ECO:0000313" key="2">
    <source>
        <dbReference type="Proteomes" id="UP000426246"/>
    </source>
</evidence>
<organism evidence="1 2">
    <name type="scientific">Paenibacillus psychroresistens</name>
    <dbReference type="NCBI Taxonomy" id="1778678"/>
    <lineage>
        <taxon>Bacteria</taxon>
        <taxon>Bacillati</taxon>
        <taxon>Bacillota</taxon>
        <taxon>Bacilli</taxon>
        <taxon>Bacillales</taxon>
        <taxon>Paenibacillaceae</taxon>
        <taxon>Paenibacillus</taxon>
    </lineage>
</organism>
<protein>
    <submittedName>
        <fullName evidence="1">Uncharacterized protein</fullName>
    </submittedName>
</protein>